<evidence type="ECO:0000256" key="2">
    <source>
        <dbReference type="ARBA" id="ARBA00022692"/>
    </source>
</evidence>
<evidence type="ECO:0000256" key="6">
    <source>
        <dbReference type="SAM" id="Phobius"/>
    </source>
</evidence>
<gene>
    <name evidence="8" type="ORF">Amac_075990</name>
</gene>
<dbReference type="Pfam" id="PF01061">
    <property type="entry name" value="ABC2_membrane"/>
    <property type="match status" value="1"/>
</dbReference>
<dbReference type="EMBL" id="BLAE01000053">
    <property type="protein sequence ID" value="GES14002.1"/>
    <property type="molecule type" value="Genomic_DNA"/>
</dbReference>
<proteinExistence type="predicted"/>
<dbReference type="RefSeq" id="WP_155359214.1">
    <property type="nucleotide sequence ID" value="NZ_BAAAHL010000067.1"/>
</dbReference>
<feature type="transmembrane region" description="Helical" evidence="6">
    <location>
        <begin position="49"/>
        <end position="75"/>
    </location>
</feature>
<dbReference type="Proteomes" id="UP000331127">
    <property type="component" value="Unassembled WGS sequence"/>
</dbReference>
<feature type="transmembrane region" description="Helical" evidence="6">
    <location>
        <begin position="132"/>
        <end position="157"/>
    </location>
</feature>
<dbReference type="InterPro" id="IPR051784">
    <property type="entry name" value="Nod_factor_ABC_transporter"/>
</dbReference>
<organism evidence="8 9">
    <name type="scientific">Acrocarpospora macrocephala</name>
    <dbReference type="NCBI Taxonomy" id="150177"/>
    <lineage>
        <taxon>Bacteria</taxon>
        <taxon>Bacillati</taxon>
        <taxon>Actinomycetota</taxon>
        <taxon>Actinomycetes</taxon>
        <taxon>Streptosporangiales</taxon>
        <taxon>Streptosporangiaceae</taxon>
        <taxon>Acrocarpospora</taxon>
    </lineage>
</organism>
<evidence type="ECO:0000256" key="5">
    <source>
        <dbReference type="SAM" id="MobiDB-lite"/>
    </source>
</evidence>
<reference evidence="8 9" key="1">
    <citation type="submission" date="2019-10" db="EMBL/GenBank/DDBJ databases">
        <title>Whole genome shotgun sequence of Acrocarpospora macrocephala NBRC 16266.</title>
        <authorList>
            <person name="Ichikawa N."/>
            <person name="Kimura A."/>
            <person name="Kitahashi Y."/>
            <person name="Komaki H."/>
            <person name="Oguchi A."/>
        </authorList>
    </citation>
    <scope>NUCLEOTIDE SEQUENCE [LARGE SCALE GENOMIC DNA]</scope>
    <source>
        <strain evidence="8 9">NBRC 16266</strain>
    </source>
</reference>
<evidence type="ECO:0000313" key="8">
    <source>
        <dbReference type="EMBL" id="GES14002.1"/>
    </source>
</evidence>
<feature type="region of interest" description="Disordered" evidence="5">
    <location>
        <begin position="161"/>
        <end position="182"/>
    </location>
</feature>
<feature type="transmembrane region" description="Helical" evidence="6">
    <location>
        <begin position="96"/>
        <end position="120"/>
    </location>
</feature>
<evidence type="ECO:0000256" key="1">
    <source>
        <dbReference type="ARBA" id="ARBA00004141"/>
    </source>
</evidence>
<keyword evidence="9" id="KW-1185">Reference proteome</keyword>
<feature type="compositionally biased region" description="Low complexity" evidence="5">
    <location>
        <begin position="170"/>
        <end position="182"/>
    </location>
</feature>
<dbReference type="AlphaFoldDB" id="A0A5M3X079"/>
<comment type="caution">
    <text evidence="8">The sequence shown here is derived from an EMBL/GenBank/DDBJ whole genome shotgun (WGS) entry which is preliminary data.</text>
</comment>
<dbReference type="InterPro" id="IPR013525">
    <property type="entry name" value="ABC2_TM"/>
</dbReference>
<feature type="transmembrane region" description="Helical" evidence="6">
    <location>
        <begin position="18"/>
        <end position="37"/>
    </location>
</feature>
<keyword evidence="2 6" id="KW-0812">Transmembrane</keyword>
<dbReference type="OrthoDB" id="63188at2"/>
<evidence type="ECO:0000256" key="3">
    <source>
        <dbReference type="ARBA" id="ARBA00022989"/>
    </source>
</evidence>
<accession>A0A5M3X079</accession>
<dbReference type="PANTHER" id="PTHR43229:SF2">
    <property type="entry name" value="NODULATION PROTEIN J"/>
    <property type="match status" value="1"/>
</dbReference>
<name>A0A5M3X079_9ACTN</name>
<dbReference type="GO" id="GO:0016020">
    <property type="term" value="C:membrane"/>
    <property type="evidence" value="ECO:0007669"/>
    <property type="project" value="UniProtKB-SubCell"/>
</dbReference>
<keyword evidence="4 6" id="KW-0472">Membrane</keyword>
<evidence type="ECO:0000259" key="7">
    <source>
        <dbReference type="Pfam" id="PF01061"/>
    </source>
</evidence>
<sequence length="193" mass="20845">MPNYVRIEALRMFRNKRYVIFVVAFPVCFYLLYSSLWGSQLDAATGQPASVILMVSMAAYGALAASMMSSAVPWAQERTGGWLRQLRVTPLSRWTIIATKLVASLLLVLPSLLLVCLAAVLTQHVTLPAGQWLALVPAMWLGTIPFAALGLTIGSLLPAEPARPSWSKGCSSAPTRARSSSCCSRSPPWACCS</sequence>
<protein>
    <recommendedName>
        <fullName evidence="7">ABC-2 type transporter transmembrane domain-containing protein</fullName>
    </recommendedName>
</protein>
<comment type="subcellular location">
    <subcellularLocation>
        <location evidence="1">Membrane</location>
        <topology evidence="1">Multi-pass membrane protein</topology>
    </subcellularLocation>
</comment>
<feature type="domain" description="ABC-2 type transporter transmembrane" evidence="7">
    <location>
        <begin position="7"/>
        <end position="159"/>
    </location>
</feature>
<evidence type="ECO:0000256" key="4">
    <source>
        <dbReference type="ARBA" id="ARBA00023136"/>
    </source>
</evidence>
<keyword evidence="3 6" id="KW-1133">Transmembrane helix</keyword>
<evidence type="ECO:0000313" key="9">
    <source>
        <dbReference type="Proteomes" id="UP000331127"/>
    </source>
</evidence>
<dbReference type="PANTHER" id="PTHR43229">
    <property type="entry name" value="NODULATION PROTEIN J"/>
    <property type="match status" value="1"/>
</dbReference>
<dbReference type="GO" id="GO:0140359">
    <property type="term" value="F:ABC-type transporter activity"/>
    <property type="evidence" value="ECO:0007669"/>
    <property type="project" value="InterPro"/>
</dbReference>